<dbReference type="OrthoDB" id="9807519at2"/>
<dbReference type="CDD" id="cd14792">
    <property type="entry name" value="GH27"/>
    <property type="match status" value="1"/>
</dbReference>
<dbReference type="EC" id="3.2.1.22" evidence="5"/>
<accession>A0A1T4KB65</accession>
<dbReference type="Gene3D" id="3.20.20.70">
    <property type="entry name" value="Aldolase class I"/>
    <property type="match status" value="1"/>
</dbReference>
<evidence type="ECO:0000256" key="1">
    <source>
        <dbReference type="ARBA" id="ARBA00009743"/>
    </source>
</evidence>
<feature type="domain" description="Alpha galactosidase C-terminal" evidence="6">
    <location>
        <begin position="362"/>
        <end position="434"/>
    </location>
</feature>
<dbReference type="Pfam" id="PF17801">
    <property type="entry name" value="Melibiase_C"/>
    <property type="match status" value="1"/>
</dbReference>
<evidence type="ECO:0000259" key="6">
    <source>
        <dbReference type="Pfam" id="PF17801"/>
    </source>
</evidence>
<gene>
    <name evidence="7" type="ORF">SAMN02745114_00396</name>
</gene>
<dbReference type="InterPro" id="IPR013785">
    <property type="entry name" value="Aldolase_TIM"/>
</dbReference>
<dbReference type="SUPFAM" id="SSF51445">
    <property type="entry name" value="(Trans)glycosidases"/>
    <property type="match status" value="1"/>
</dbReference>
<dbReference type="SUPFAM" id="SSF51011">
    <property type="entry name" value="Glycosyl hydrolase domain"/>
    <property type="match status" value="1"/>
</dbReference>
<comment type="similarity">
    <text evidence="1 5">Belongs to the glycosyl hydrolase 27 family.</text>
</comment>
<dbReference type="InterPro" id="IPR002241">
    <property type="entry name" value="Glyco_hydro_27"/>
</dbReference>
<keyword evidence="8" id="KW-1185">Reference proteome</keyword>
<dbReference type="GO" id="GO:0004557">
    <property type="term" value="F:alpha-galactosidase activity"/>
    <property type="evidence" value="ECO:0007669"/>
    <property type="project" value="UniProtKB-EC"/>
</dbReference>
<protein>
    <recommendedName>
        <fullName evidence="5">Alpha-galactosidase</fullName>
        <ecNumber evidence="5">3.2.1.22</ecNumber>
    </recommendedName>
    <alternativeName>
        <fullName evidence="5">Melibiase</fullName>
    </alternativeName>
</protein>
<dbReference type="PRINTS" id="PR00740">
    <property type="entry name" value="GLHYDRLASE27"/>
</dbReference>
<evidence type="ECO:0000256" key="4">
    <source>
        <dbReference type="ARBA" id="ARBA00023295"/>
    </source>
</evidence>
<organism evidence="7 8">
    <name type="scientific">Eubacterium coprostanoligenes</name>
    <dbReference type="NCBI Taxonomy" id="290054"/>
    <lineage>
        <taxon>Bacteria</taxon>
        <taxon>Bacillati</taxon>
        <taxon>Bacillota</taxon>
        <taxon>Clostridia</taxon>
        <taxon>Eubacteriales</taxon>
        <taxon>Eubacteriaceae</taxon>
        <taxon>Eubacterium</taxon>
    </lineage>
</organism>
<dbReference type="GO" id="GO:0005975">
    <property type="term" value="P:carbohydrate metabolic process"/>
    <property type="evidence" value="ECO:0007669"/>
    <property type="project" value="InterPro"/>
</dbReference>
<keyword evidence="4 5" id="KW-0326">Glycosidase</keyword>
<evidence type="ECO:0000313" key="7">
    <source>
        <dbReference type="EMBL" id="SJZ39708.1"/>
    </source>
</evidence>
<evidence type="ECO:0000256" key="5">
    <source>
        <dbReference type="RuleBase" id="RU361168"/>
    </source>
</evidence>
<evidence type="ECO:0000256" key="3">
    <source>
        <dbReference type="ARBA" id="ARBA00022801"/>
    </source>
</evidence>
<dbReference type="PANTHER" id="PTHR11452:SF42">
    <property type="entry name" value="ALPHA-GALACTOSIDASE"/>
    <property type="match status" value="1"/>
</dbReference>
<evidence type="ECO:0000256" key="2">
    <source>
        <dbReference type="ARBA" id="ARBA00022729"/>
    </source>
</evidence>
<comment type="catalytic activity">
    <reaction evidence="5">
        <text>Hydrolysis of terminal, non-reducing alpha-D-galactose residues in alpha-D-galactosides, including galactose oligosaccharides, galactomannans and galactolipids.</text>
        <dbReference type="EC" id="3.2.1.22"/>
    </reaction>
</comment>
<dbReference type="Proteomes" id="UP000190657">
    <property type="component" value="Unassembled WGS sequence"/>
</dbReference>
<keyword evidence="2" id="KW-0732">Signal</keyword>
<sequence length="435" mass="50193">MSNFKQWAKTAPCGWNSWDCFGAGVNEEQLRANADYMAKNLKQYGWEYVVCDIQWYEPTADSNDYHNFAELVTDEYGRLMPAENRFSSAKDGKGFKPIADYVHSLGLKFGIHIMRGIPRQAVHQNLPILGSKYTARDVAHHFSVCSWNTDMYGMKNCEGAQDYYNSIINMYAEWGVDFIKCDDIAVTEFRKWDNPYSADYEIEMLRKAIDNCGREIVLSLSPGPALRNKADHLCKNANMWRMTGDFWDLWEHLYVMFDKCEEWQGVRKTGNYPDCDMLPIGRISKLCSYHGKQNRMSNFTKPEHYTLMSLWGIFGSPLFIGGNMPENDGFTLSLLTNSDYMQMHREATNSQCVERKEKNNKGYIIWSAQGKNCKYLAVFNTDTKPKKINADLTQILMPNTEYTVYDIWQKQTIGTAKNSLTLEVEPHGARLIKLQ</sequence>
<dbReference type="InterPro" id="IPR013780">
    <property type="entry name" value="Glyco_hydro_b"/>
</dbReference>
<dbReference type="AlphaFoldDB" id="A0A1T4KB65"/>
<dbReference type="STRING" id="290054.SAMN02745114_00396"/>
<proteinExistence type="inferred from homology"/>
<keyword evidence="3 5" id="KW-0378">Hydrolase</keyword>
<dbReference type="InterPro" id="IPR041233">
    <property type="entry name" value="Melibiase_C"/>
</dbReference>
<keyword evidence="5" id="KW-1015">Disulfide bond</keyword>
<dbReference type="InterPro" id="IPR017853">
    <property type="entry name" value="GH"/>
</dbReference>
<reference evidence="7 8" key="1">
    <citation type="submission" date="2017-02" db="EMBL/GenBank/DDBJ databases">
        <authorList>
            <person name="Peterson S.W."/>
        </authorList>
    </citation>
    <scope>NUCLEOTIDE SEQUENCE [LARGE SCALE GENOMIC DNA]</scope>
    <source>
        <strain evidence="7 8">ATCC 51222</strain>
    </source>
</reference>
<dbReference type="Pfam" id="PF16499">
    <property type="entry name" value="Melibiase_2"/>
    <property type="match status" value="1"/>
</dbReference>
<evidence type="ECO:0000313" key="8">
    <source>
        <dbReference type="Proteomes" id="UP000190657"/>
    </source>
</evidence>
<dbReference type="PANTHER" id="PTHR11452">
    <property type="entry name" value="ALPHA-GALACTOSIDASE/ALPHA-N-ACETYLGALACTOSAMINIDASE"/>
    <property type="match status" value="1"/>
</dbReference>
<dbReference type="Gene3D" id="2.60.40.1180">
    <property type="entry name" value="Golgi alpha-mannosidase II"/>
    <property type="match status" value="1"/>
</dbReference>
<dbReference type="RefSeq" id="WP_078767895.1">
    <property type="nucleotide sequence ID" value="NZ_FUWW01000003.1"/>
</dbReference>
<name>A0A1T4KB65_9FIRM</name>
<dbReference type="EMBL" id="FUWW01000003">
    <property type="protein sequence ID" value="SJZ39708.1"/>
    <property type="molecule type" value="Genomic_DNA"/>
</dbReference>